<keyword evidence="4" id="KW-0804">Transcription</keyword>
<comment type="caution">
    <text evidence="8">The sequence shown here is derived from an EMBL/GenBank/DDBJ whole genome shotgun (WGS) entry which is preliminary data.</text>
</comment>
<dbReference type="PROSITE" id="PS50043">
    <property type="entry name" value="HTH_LUXR_2"/>
    <property type="match status" value="1"/>
</dbReference>
<evidence type="ECO:0000259" key="6">
    <source>
        <dbReference type="PROSITE" id="PS50043"/>
    </source>
</evidence>
<dbReference type="InterPro" id="IPR011006">
    <property type="entry name" value="CheY-like_superfamily"/>
</dbReference>
<dbReference type="SUPFAM" id="SSF52172">
    <property type="entry name" value="CheY-like"/>
    <property type="match status" value="1"/>
</dbReference>
<dbReference type="GO" id="GO:0006355">
    <property type="term" value="P:regulation of DNA-templated transcription"/>
    <property type="evidence" value="ECO:0007669"/>
    <property type="project" value="InterPro"/>
</dbReference>
<evidence type="ECO:0000259" key="7">
    <source>
        <dbReference type="PROSITE" id="PS50110"/>
    </source>
</evidence>
<protein>
    <submittedName>
        <fullName evidence="8">Response regulator transcription factor</fullName>
    </submittedName>
</protein>
<sequence>MRVVIADDVMLIRSGLARLLGDAGIDVIGEAADADELLRLVALGTPDAAIVDIRMPPTHTDEGLVAARRIRERYPDTAVVVLSQYVESRYASRLLADQPGGVGYLLKERVSDIAVLVDALRRVADGECVLDPTIVSRLMQRRRPDSPLTQLTSRERDILALMAEGRSNSSIAGELHISERTVEATCANLFRKLQLEPSADVNRRVLAVLTALRG</sequence>
<dbReference type="RefSeq" id="WP_131336377.1">
    <property type="nucleotide sequence ID" value="NZ_SJJZ01000001.1"/>
</dbReference>
<evidence type="ECO:0000313" key="8">
    <source>
        <dbReference type="EMBL" id="TCC11588.1"/>
    </source>
</evidence>
<evidence type="ECO:0000256" key="2">
    <source>
        <dbReference type="ARBA" id="ARBA00023015"/>
    </source>
</evidence>
<organism evidence="8 9">
    <name type="scientific">Kribbella soli</name>
    <dbReference type="NCBI Taxonomy" id="1124743"/>
    <lineage>
        <taxon>Bacteria</taxon>
        <taxon>Bacillati</taxon>
        <taxon>Actinomycetota</taxon>
        <taxon>Actinomycetes</taxon>
        <taxon>Propionibacteriales</taxon>
        <taxon>Kribbellaceae</taxon>
        <taxon>Kribbella</taxon>
    </lineage>
</organism>
<dbReference type="GO" id="GO:0003677">
    <property type="term" value="F:DNA binding"/>
    <property type="evidence" value="ECO:0007669"/>
    <property type="project" value="UniProtKB-KW"/>
</dbReference>
<evidence type="ECO:0000256" key="3">
    <source>
        <dbReference type="ARBA" id="ARBA00023125"/>
    </source>
</evidence>
<dbReference type="SMART" id="SM00448">
    <property type="entry name" value="REC"/>
    <property type="match status" value="1"/>
</dbReference>
<feature type="domain" description="Response regulatory" evidence="7">
    <location>
        <begin position="2"/>
        <end position="122"/>
    </location>
</feature>
<keyword evidence="9" id="KW-1185">Reference proteome</keyword>
<dbReference type="Pfam" id="PF00072">
    <property type="entry name" value="Response_reg"/>
    <property type="match status" value="1"/>
</dbReference>
<dbReference type="Proteomes" id="UP000292346">
    <property type="component" value="Unassembled WGS sequence"/>
</dbReference>
<keyword evidence="3" id="KW-0238">DNA-binding</keyword>
<dbReference type="InterPro" id="IPR058245">
    <property type="entry name" value="NreC/VraR/RcsB-like_REC"/>
</dbReference>
<dbReference type="InterPro" id="IPR039420">
    <property type="entry name" value="WalR-like"/>
</dbReference>
<dbReference type="CDD" id="cd17535">
    <property type="entry name" value="REC_NarL-like"/>
    <property type="match status" value="1"/>
</dbReference>
<keyword evidence="2" id="KW-0805">Transcription regulation</keyword>
<dbReference type="Pfam" id="PF00196">
    <property type="entry name" value="GerE"/>
    <property type="match status" value="1"/>
</dbReference>
<accession>A0A4R0HMP8</accession>
<dbReference type="PROSITE" id="PS50110">
    <property type="entry name" value="RESPONSE_REGULATORY"/>
    <property type="match status" value="1"/>
</dbReference>
<dbReference type="PANTHER" id="PTHR43214">
    <property type="entry name" value="TWO-COMPONENT RESPONSE REGULATOR"/>
    <property type="match status" value="1"/>
</dbReference>
<dbReference type="SMART" id="SM00421">
    <property type="entry name" value="HTH_LUXR"/>
    <property type="match status" value="1"/>
</dbReference>
<dbReference type="CDD" id="cd06170">
    <property type="entry name" value="LuxR_C_like"/>
    <property type="match status" value="1"/>
</dbReference>
<evidence type="ECO:0000313" key="9">
    <source>
        <dbReference type="Proteomes" id="UP000292346"/>
    </source>
</evidence>
<keyword evidence="1 5" id="KW-0597">Phosphoprotein</keyword>
<gene>
    <name evidence="8" type="ORF">E0H45_10080</name>
</gene>
<proteinExistence type="predicted"/>
<dbReference type="OrthoDB" id="4135368at2"/>
<evidence type="ECO:0000256" key="4">
    <source>
        <dbReference type="ARBA" id="ARBA00023163"/>
    </source>
</evidence>
<dbReference type="PRINTS" id="PR00038">
    <property type="entry name" value="HTHLUXR"/>
</dbReference>
<reference evidence="8 9" key="1">
    <citation type="submission" date="2019-02" db="EMBL/GenBank/DDBJ databases">
        <title>Kribbella capetownensis sp. nov. and Kribbella speibonae sp. nov., isolated from soil.</title>
        <authorList>
            <person name="Curtis S.M."/>
            <person name="Norton I."/>
            <person name="Everest G.J."/>
            <person name="Meyers P.R."/>
        </authorList>
    </citation>
    <scope>NUCLEOTIDE SEQUENCE [LARGE SCALE GENOMIC DNA]</scope>
    <source>
        <strain evidence="8 9">KCTC 29219</strain>
    </source>
</reference>
<evidence type="ECO:0000256" key="1">
    <source>
        <dbReference type="ARBA" id="ARBA00022553"/>
    </source>
</evidence>
<feature type="domain" description="HTH luxR-type" evidence="6">
    <location>
        <begin position="144"/>
        <end position="214"/>
    </location>
</feature>
<dbReference type="InterPro" id="IPR000792">
    <property type="entry name" value="Tscrpt_reg_LuxR_C"/>
</dbReference>
<dbReference type="PANTHER" id="PTHR43214:SF24">
    <property type="entry name" value="TRANSCRIPTIONAL REGULATORY PROTEIN NARL-RELATED"/>
    <property type="match status" value="1"/>
</dbReference>
<dbReference type="EMBL" id="SJJZ01000001">
    <property type="protein sequence ID" value="TCC11588.1"/>
    <property type="molecule type" value="Genomic_DNA"/>
</dbReference>
<dbReference type="InterPro" id="IPR001789">
    <property type="entry name" value="Sig_transdc_resp-reg_receiver"/>
</dbReference>
<evidence type="ECO:0000256" key="5">
    <source>
        <dbReference type="PROSITE-ProRule" id="PRU00169"/>
    </source>
</evidence>
<dbReference type="Gene3D" id="3.40.50.2300">
    <property type="match status" value="1"/>
</dbReference>
<dbReference type="AlphaFoldDB" id="A0A4R0HMP8"/>
<name>A0A4R0HMP8_9ACTN</name>
<dbReference type="GO" id="GO:0000160">
    <property type="term" value="P:phosphorelay signal transduction system"/>
    <property type="evidence" value="ECO:0007669"/>
    <property type="project" value="InterPro"/>
</dbReference>
<feature type="modified residue" description="4-aspartylphosphate" evidence="5">
    <location>
        <position position="52"/>
    </location>
</feature>